<dbReference type="Pfam" id="PF23562">
    <property type="entry name" value="AMP-binding_C_3"/>
    <property type="match status" value="1"/>
</dbReference>
<dbReference type="InterPro" id="IPR020845">
    <property type="entry name" value="AMP-binding_CS"/>
</dbReference>
<evidence type="ECO:0000256" key="3">
    <source>
        <dbReference type="ARBA" id="ARBA00022832"/>
    </source>
</evidence>
<gene>
    <name evidence="7" type="ORF">ATK74_0562</name>
</gene>
<dbReference type="CDD" id="cd05907">
    <property type="entry name" value="VL_LC_FACS_like"/>
    <property type="match status" value="1"/>
</dbReference>
<evidence type="ECO:0000313" key="8">
    <source>
        <dbReference type="Proteomes" id="UP000226079"/>
    </source>
</evidence>
<keyword evidence="2" id="KW-0436">Ligase</keyword>
<accession>A0A2A9CNK3</accession>
<dbReference type="PANTHER" id="PTHR43272">
    <property type="entry name" value="LONG-CHAIN-FATTY-ACID--COA LIGASE"/>
    <property type="match status" value="1"/>
</dbReference>
<dbReference type="GO" id="GO:0016020">
    <property type="term" value="C:membrane"/>
    <property type="evidence" value="ECO:0007669"/>
    <property type="project" value="TreeGrafter"/>
</dbReference>
<dbReference type="Pfam" id="PF00501">
    <property type="entry name" value="AMP-binding"/>
    <property type="match status" value="1"/>
</dbReference>
<evidence type="ECO:0000259" key="6">
    <source>
        <dbReference type="Pfam" id="PF00501"/>
    </source>
</evidence>
<evidence type="ECO:0000256" key="1">
    <source>
        <dbReference type="ARBA" id="ARBA00006432"/>
    </source>
</evidence>
<evidence type="ECO:0000256" key="2">
    <source>
        <dbReference type="ARBA" id="ARBA00022598"/>
    </source>
</evidence>
<keyword evidence="3" id="KW-0276">Fatty acid metabolism</keyword>
<organism evidence="7 8">
    <name type="scientific">Propionicimonas paludicola</name>
    <dbReference type="NCBI Taxonomy" id="185243"/>
    <lineage>
        <taxon>Bacteria</taxon>
        <taxon>Bacillati</taxon>
        <taxon>Actinomycetota</taxon>
        <taxon>Actinomycetes</taxon>
        <taxon>Propionibacteriales</taxon>
        <taxon>Nocardioidaceae</taxon>
        <taxon>Propionicimonas</taxon>
    </lineage>
</organism>
<keyword evidence="8" id="KW-1185">Reference proteome</keyword>
<evidence type="ECO:0000256" key="4">
    <source>
        <dbReference type="ARBA" id="ARBA00023098"/>
    </source>
</evidence>
<dbReference type="InterPro" id="IPR000873">
    <property type="entry name" value="AMP-dep_synth/lig_dom"/>
</dbReference>
<dbReference type="PANTHER" id="PTHR43272:SF32">
    <property type="entry name" value="AMP-DEPENDENT SYNTHETASE_LIGASE DOMAIN-CONTAINING PROTEIN"/>
    <property type="match status" value="1"/>
</dbReference>
<sequence>MLRWRAAKTPAKEAFRYPGPNGDWLSIDWAETSKRVDEFAAGLLALGLRPEERVSIVANTRIEWILIDYAINTAGGATTTIYPNTQGDDFTYIVTHSGSVILVAENAEQLAKLDANPEASAGVRNVILIDGHGDGDRVLDLEQLAERGRTALVADPELVNRSIGGSGLDTLATLIYTSGTTGRPKGVELTNRCWVYQAFVLDQMEIISDSDLQYLWLPLSHVFGKDLLTIQLAIGFSTAVDGRIDQIVPGLGAVHPTFMCGAPRIFEKVRAAVMLSSPRSGIKGRIARWAFSVGRSSREDRLAGRELPPVQRFAYSVADHLVFSKLKERMGGNISFFISGSAKLNSQVQSWFYSAGLVVAEGYGLTETGAVSCVNLPLPPRFGTVGPALPGTEVKIAEDGEILIKGPAVMRGYHNDPERTAEVLVDGWFHTGDIGEFDADGFLKITDRKKDLMKTSGGKYVAPAKVEGVIAATIPYVSQVVAVGDGRKYISALLTMDRDNLAKWAARKGLSDISYETLTQHPELRRTLERFINSANAKLERWETVKRFAVLPSEFSMDDGGMTPNMKVRRKVITDRYADVVESLYDSDEPEYLDPDAR</sequence>
<evidence type="ECO:0000256" key="5">
    <source>
        <dbReference type="ARBA" id="ARBA00032875"/>
    </source>
</evidence>
<evidence type="ECO:0000313" key="7">
    <source>
        <dbReference type="EMBL" id="PFG16037.1"/>
    </source>
</evidence>
<protein>
    <recommendedName>
        <fullName evidence="5">Acyl-CoA synthetase</fullName>
    </recommendedName>
</protein>
<dbReference type="Gene3D" id="3.40.50.12780">
    <property type="entry name" value="N-terminal domain of ligase-like"/>
    <property type="match status" value="1"/>
</dbReference>
<dbReference type="EMBL" id="PDJC01000001">
    <property type="protein sequence ID" value="PFG16037.1"/>
    <property type="molecule type" value="Genomic_DNA"/>
</dbReference>
<proteinExistence type="inferred from homology"/>
<dbReference type="GO" id="GO:0004467">
    <property type="term" value="F:long-chain fatty acid-CoA ligase activity"/>
    <property type="evidence" value="ECO:0007669"/>
    <property type="project" value="TreeGrafter"/>
</dbReference>
<comment type="caution">
    <text evidence="7">The sequence shown here is derived from an EMBL/GenBank/DDBJ whole genome shotgun (WGS) entry which is preliminary data.</text>
</comment>
<keyword evidence="4" id="KW-0443">Lipid metabolism</keyword>
<dbReference type="InterPro" id="IPR042099">
    <property type="entry name" value="ANL_N_sf"/>
</dbReference>
<dbReference type="Proteomes" id="UP000226079">
    <property type="component" value="Unassembled WGS sequence"/>
</dbReference>
<dbReference type="AlphaFoldDB" id="A0A2A9CNK3"/>
<dbReference type="PROSITE" id="PS00455">
    <property type="entry name" value="AMP_BINDING"/>
    <property type="match status" value="1"/>
</dbReference>
<name>A0A2A9CNK3_9ACTN</name>
<reference evidence="7 8" key="1">
    <citation type="submission" date="2017-10" db="EMBL/GenBank/DDBJ databases">
        <title>Sequencing the genomes of 1000 actinobacteria strains.</title>
        <authorList>
            <person name="Klenk H.-P."/>
        </authorList>
    </citation>
    <scope>NUCLEOTIDE SEQUENCE [LARGE SCALE GENOMIC DNA]</scope>
    <source>
        <strain evidence="7 8">DSM 15597</strain>
    </source>
</reference>
<feature type="domain" description="AMP-dependent synthetase/ligase" evidence="6">
    <location>
        <begin position="3"/>
        <end position="414"/>
    </location>
</feature>
<comment type="similarity">
    <text evidence="1">Belongs to the ATP-dependent AMP-binding enzyme family.</text>
</comment>
<dbReference type="SUPFAM" id="SSF56801">
    <property type="entry name" value="Acetyl-CoA synthetase-like"/>
    <property type="match status" value="1"/>
</dbReference>